<organism evidence="1 2">
    <name type="scientific">Araneus ventricosus</name>
    <name type="common">Orbweaver spider</name>
    <name type="synonym">Epeira ventricosa</name>
    <dbReference type="NCBI Taxonomy" id="182803"/>
    <lineage>
        <taxon>Eukaryota</taxon>
        <taxon>Metazoa</taxon>
        <taxon>Ecdysozoa</taxon>
        <taxon>Arthropoda</taxon>
        <taxon>Chelicerata</taxon>
        <taxon>Arachnida</taxon>
        <taxon>Araneae</taxon>
        <taxon>Araneomorphae</taxon>
        <taxon>Entelegynae</taxon>
        <taxon>Araneoidea</taxon>
        <taxon>Araneidae</taxon>
        <taxon>Araneus</taxon>
    </lineage>
</organism>
<comment type="caution">
    <text evidence="1">The sequence shown here is derived from an EMBL/GenBank/DDBJ whole genome shotgun (WGS) entry which is preliminary data.</text>
</comment>
<protein>
    <submittedName>
        <fullName evidence="1">Uncharacterized protein</fullName>
    </submittedName>
</protein>
<proteinExistence type="predicted"/>
<dbReference type="Proteomes" id="UP000499080">
    <property type="component" value="Unassembled WGS sequence"/>
</dbReference>
<accession>A0A4Y1ZLS2</accession>
<evidence type="ECO:0000313" key="2">
    <source>
        <dbReference type="Proteomes" id="UP000499080"/>
    </source>
</evidence>
<evidence type="ECO:0000313" key="1">
    <source>
        <dbReference type="EMBL" id="GBL56470.1"/>
    </source>
</evidence>
<dbReference type="AlphaFoldDB" id="A0A4Y1ZLS2"/>
<reference evidence="1 2" key="1">
    <citation type="journal article" date="2019" name="Sci. Rep.">
        <title>Orb-weaving spider Araneus ventricosus genome elucidates the spidroin gene catalogue.</title>
        <authorList>
            <person name="Kono N."/>
            <person name="Nakamura H."/>
            <person name="Ohtoshi R."/>
            <person name="Moran D.A.P."/>
            <person name="Shinohara A."/>
            <person name="Yoshida Y."/>
            <person name="Fujiwara M."/>
            <person name="Mori M."/>
            <person name="Tomita M."/>
            <person name="Arakawa K."/>
        </authorList>
    </citation>
    <scope>NUCLEOTIDE SEQUENCE [LARGE SCALE GENOMIC DNA]</scope>
</reference>
<name>A0A4Y1ZLS2_ARAVE</name>
<feature type="non-terminal residue" evidence="1">
    <location>
        <position position="1"/>
    </location>
</feature>
<gene>
    <name evidence="1" type="ORF">AVEN_136081_1</name>
</gene>
<dbReference type="EMBL" id="BGPR01150945">
    <property type="protein sequence ID" value="GBL56470.1"/>
    <property type="molecule type" value="Genomic_DNA"/>
</dbReference>
<keyword evidence="2" id="KW-1185">Reference proteome</keyword>
<sequence>DRFALAGTPINVLSDSHCQIHRAPQQLIDQYHISNSFFPSSAYGWELEDYKNKNMLKDTSGATATD</sequence>